<dbReference type="Proteomes" id="UP000248614">
    <property type="component" value="Unassembled WGS sequence"/>
</dbReference>
<comment type="caution">
    <text evidence="2">The sequence shown here is derived from an EMBL/GenBank/DDBJ whole genome shotgun (WGS) entry which is preliminary data.</text>
</comment>
<evidence type="ECO:0000313" key="3">
    <source>
        <dbReference type="Proteomes" id="UP000248614"/>
    </source>
</evidence>
<feature type="compositionally biased region" description="Basic and acidic residues" evidence="1">
    <location>
        <begin position="156"/>
        <end position="174"/>
    </location>
</feature>
<reference evidence="2 3" key="1">
    <citation type="submission" date="2017-08" db="EMBL/GenBank/DDBJ databases">
        <title>Infants hospitalized years apart are colonized by the same room-sourced microbial strains.</title>
        <authorList>
            <person name="Brooks B."/>
            <person name="Olm M.R."/>
            <person name="Firek B.A."/>
            <person name="Baker R."/>
            <person name="Thomas B.C."/>
            <person name="Morowitz M.J."/>
            <person name="Banfield J.F."/>
        </authorList>
    </citation>
    <scope>NUCLEOTIDE SEQUENCE [LARGE SCALE GENOMIC DNA]</scope>
    <source>
        <strain evidence="2">S2_018_000_R3_110</strain>
    </source>
</reference>
<evidence type="ECO:0008006" key="4">
    <source>
        <dbReference type="Google" id="ProtNLM"/>
    </source>
</evidence>
<organism evidence="2 3">
    <name type="scientific">Sphingomonas hengshuiensis</name>
    <dbReference type="NCBI Taxonomy" id="1609977"/>
    <lineage>
        <taxon>Bacteria</taxon>
        <taxon>Pseudomonadati</taxon>
        <taxon>Pseudomonadota</taxon>
        <taxon>Alphaproteobacteria</taxon>
        <taxon>Sphingomonadales</taxon>
        <taxon>Sphingomonadaceae</taxon>
        <taxon>Sphingomonas</taxon>
    </lineage>
</organism>
<dbReference type="AlphaFoldDB" id="A0A2W5BDG0"/>
<proteinExistence type="predicted"/>
<evidence type="ECO:0000256" key="1">
    <source>
        <dbReference type="SAM" id="MobiDB-lite"/>
    </source>
</evidence>
<evidence type="ECO:0000313" key="2">
    <source>
        <dbReference type="EMBL" id="PZO81011.1"/>
    </source>
</evidence>
<dbReference type="EMBL" id="QFNF01000001">
    <property type="protein sequence ID" value="PZO81011.1"/>
    <property type="molecule type" value="Genomic_DNA"/>
</dbReference>
<feature type="region of interest" description="Disordered" evidence="1">
    <location>
        <begin position="156"/>
        <end position="182"/>
    </location>
</feature>
<sequence length="182" mass="21448">MYVICDEMWNSVDIYGPQSEIDRFKRRFIVPAPADRRSRSTLAFKLDDLSGEFSWNFREFRPDENDVYSFAFDTLANFPTYAFERLVEMFPKLHFDCECIADDDHRMGYGWFNTPPGGQDFYDYYDVPAGFWTSGRGKRTRPEERRHKMVIDALRRRLRDEEQSGHGGDLRDVGRGSGRSPR</sequence>
<gene>
    <name evidence="2" type="ORF">DI632_00060</name>
</gene>
<protein>
    <recommendedName>
        <fullName evidence="4">YubB ferredoxin-like domain-containing protein</fullName>
    </recommendedName>
</protein>
<name>A0A2W5BDG0_9SPHN</name>
<accession>A0A2W5BDG0</accession>